<dbReference type="PANTHER" id="PTHR24148">
    <property type="entry name" value="ANKYRIN REPEAT DOMAIN-CONTAINING PROTEIN 39 HOMOLOG-RELATED"/>
    <property type="match status" value="1"/>
</dbReference>
<evidence type="ECO:0000313" key="1">
    <source>
        <dbReference type="EMBL" id="PMD13761.1"/>
    </source>
</evidence>
<dbReference type="Proteomes" id="UP000235672">
    <property type="component" value="Unassembled WGS sequence"/>
</dbReference>
<dbReference type="STRING" id="1745343.A0A2J6PI91"/>
<keyword evidence="2" id="KW-1185">Reference proteome</keyword>
<dbReference type="PANTHER" id="PTHR24148:SF73">
    <property type="entry name" value="HET DOMAIN PROTEIN (AFU_ORTHOLOGUE AFUA_8G01020)"/>
    <property type="match status" value="1"/>
</dbReference>
<dbReference type="EMBL" id="KZ613528">
    <property type="protein sequence ID" value="PMD13761.1"/>
    <property type="molecule type" value="Genomic_DNA"/>
</dbReference>
<dbReference type="AlphaFoldDB" id="A0A2J6PI91"/>
<gene>
    <name evidence="1" type="ORF">NA56DRAFT_585136</name>
</gene>
<name>A0A2J6PI91_9HELO</name>
<proteinExistence type="predicted"/>
<dbReference type="Pfam" id="PF26639">
    <property type="entry name" value="Het-6_barrel"/>
    <property type="match status" value="1"/>
</dbReference>
<evidence type="ECO:0000313" key="2">
    <source>
        <dbReference type="Proteomes" id="UP000235672"/>
    </source>
</evidence>
<sequence>MGQGCSERKFCVTKGGYIGLVPPGSEVGDQIWVFLGAPTPYVLRRKAPVNVHEKPFGELTFALVGECYVDEMMDGEILEKDEKERRWEYVTLV</sequence>
<protein>
    <submittedName>
        <fullName evidence="1">Uncharacterized protein</fullName>
    </submittedName>
</protein>
<accession>A0A2J6PI91</accession>
<dbReference type="InterPro" id="IPR052895">
    <property type="entry name" value="HetReg/Transcr_Mod"/>
</dbReference>
<dbReference type="OrthoDB" id="5430496at2759"/>
<organism evidence="1 2">
    <name type="scientific">Hyaloscypha hepaticicola</name>
    <dbReference type="NCBI Taxonomy" id="2082293"/>
    <lineage>
        <taxon>Eukaryota</taxon>
        <taxon>Fungi</taxon>
        <taxon>Dikarya</taxon>
        <taxon>Ascomycota</taxon>
        <taxon>Pezizomycotina</taxon>
        <taxon>Leotiomycetes</taxon>
        <taxon>Helotiales</taxon>
        <taxon>Hyaloscyphaceae</taxon>
        <taxon>Hyaloscypha</taxon>
    </lineage>
</organism>
<reference evidence="1 2" key="1">
    <citation type="submission" date="2016-05" db="EMBL/GenBank/DDBJ databases">
        <title>A degradative enzymes factory behind the ericoid mycorrhizal symbiosis.</title>
        <authorList>
            <consortium name="DOE Joint Genome Institute"/>
            <person name="Martino E."/>
            <person name="Morin E."/>
            <person name="Grelet G."/>
            <person name="Kuo A."/>
            <person name="Kohler A."/>
            <person name="Daghino S."/>
            <person name="Barry K."/>
            <person name="Choi C."/>
            <person name="Cichocki N."/>
            <person name="Clum A."/>
            <person name="Copeland A."/>
            <person name="Hainaut M."/>
            <person name="Haridas S."/>
            <person name="Labutti K."/>
            <person name="Lindquist E."/>
            <person name="Lipzen A."/>
            <person name="Khouja H.-R."/>
            <person name="Murat C."/>
            <person name="Ohm R."/>
            <person name="Olson A."/>
            <person name="Spatafora J."/>
            <person name="Veneault-Fourrey C."/>
            <person name="Henrissat B."/>
            <person name="Grigoriev I."/>
            <person name="Martin F."/>
            <person name="Perotto S."/>
        </authorList>
    </citation>
    <scope>NUCLEOTIDE SEQUENCE [LARGE SCALE GENOMIC DNA]</scope>
    <source>
        <strain evidence="1 2">UAMH 7357</strain>
    </source>
</reference>